<feature type="transmembrane region" description="Helical" evidence="1">
    <location>
        <begin position="55"/>
        <end position="76"/>
    </location>
</feature>
<evidence type="ECO:0000256" key="1">
    <source>
        <dbReference type="SAM" id="Phobius"/>
    </source>
</evidence>
<dbReference type="AlphaFoldDB" id="A0A6C2U5C0"/>
<dbReference type="Pfam" id="PF04341">
    <property type="entry name" value="DUF485"/>
    <property type="match status" value="1"/>
</dbReference>
<dbReference type="RefSeq" id="WP_136080328.1">
    <property type="nucleotide sequence ID" value="NZ_CAAHFG010000002.1"/>
</dbReference>
<proteinExistence type="predicted"/>
<dbReference type="Proteomes" id="UP000366872">
    <property type="component" value="Unassembled WGS sequence"/>
</dbReference>
<evidence type="ECO:0008006" key="4">
    <source>
        <dbReference type="Google" id="ProtNLM"/>
    </source>
</evidence>
<keyword evidence="1" id="KW-0812">Transmembrane</keyword>
<name>A0A6C2U5C0_PONDE</name>
<keyword evidence="1" id="KW-0472">Membrane</keyword>
<organism evidence="2 3">
    <name type="scientific">Pontiella desulfatans</name>
    <dbReference type="NCBI Taxonomy" id="2750659"/>
    <lineage>
        <taxon>Bacteria</taxon>
        <taxon>Pseudomonadati</taxon>
        <taxon>Kiritimatiellota</taxon>
        <taxon>Kiritimatiellia</taxon>
        <taxon>Kiritimatiellales</taxon>
        <taxon>Pontiellaceae</taxon>
        <taxon>Pontiella</taxon>
    </lineage>
</organism>
<evidence type="ECO:0000313" key="2">
    <source>
        <dbReference type="EMBL" id="VGO14694.1"/>
    </source>
</evidence>
<accession>A0A6C2U5C0</accession>
<keyword evidence="3" id="KW-1185">Reference proteome</keyword>
<dbReference type="InterPro" id="IPR007436">
    <property type="entry name" value="DUF485"/>
</dbReference>
<evidence type="ECO:0000313" key="3">
    <source>
        <dbReference type="Proteomes" id="UP000366872"/>
    </source>
</evidence>
<reference evidence="2 3" key="1">
    <citation type="submission" date="2019-04" db="EMBL/GenBank/DDBJ databases">
        <authorList>
            <person name="Van Vliet M D."/>
        </authorList>
    </citation>
    <scope>NUCLEOTIDE SEQUENCE [LARGE SCALE GENOMIC DNA]</scope>
    <source>
        <strain evidence="2 3">F1</strain>
    </source>
</reference>
<sequence length="96" mass="10642">MLHEPAAKVEKDASSDWKAKLGIKLFWLYCVIYMGFVGIAVFATETMKKPVLAGTNLAIIYGMALIVFAIILGLIYNHLCTKKEDEMNAKEEEAAS</sequence>
<dbReference type="EMBL" id="CAAHFG010000002">
    <property type="protein sequence ID" value="VGO14694.1"/>
    <property type="molecule type" value="Genomic_DNA"/>
</dbReference>
<gene>
    <name evidence="2" type="ORF">PDESU_03262</name>
</gene>
<keyword evidence="1" id="KW-1133">Transmembrane helix</keyword>
<protein>
    <recommendedName>
        <fullName evidence="4">DUF485 domain-containing protein</fullName>
    </recommendedName>
</protein>
<feature type="transmembrane region" description="Helical" evidence="1">
    <location>
        <begin position="21"/>
        <end position="43"/>
    </location>
</feature>